<accession>A0A2W5PSS6</accession>
<reference evidence="3 4" key="1">
    <citation type="submission" date="2017-08" db="EMBL/GenBank/DDBJ databases">
        <title>Infants hospitalized years apart are colonized by the same room-sourced microbial strains.</title>
        <authorList>
            <person name="Brooks B."/>
            <person name="Olm M.R."/>
            <person name="Firek B.A."/>
            <person name="Baker R."/>
            <person name="Thomas B.C."/>
            <person name="Morowitz M.J."/>
            <person name="Banfield J.F."/>
        </authorList>
    </citation>
    <scope>NUCLEOTIDE SEQUENCE [LARGE SCALE GENOMIC DNA]</scope>
    <source>
        <strain evidence="3">S2_005_003_R2_41</strain>
    </source>
</reference>
<dbReference type="GO" id="GO:0003985">
    <property type="term" value="F:acetyl-CoA C-acetyltransferase activity"/>
    <property type="evidence" value="ECO:0007669"/>
    <property type="project" value="UniProtKB-EC"/>
</dbReference>
<proteinExistence type="predicted"/>
<evidence type="ECO:0000256" key="1">
    <source>
        <dbReference type="ARBA" id="ARBA00022679"/>
    </source>
</evidence>
<dbReference type="PROSITE" id="PS00098">
    <property type="entry name" value="THIOLASE_1"/>
    <property type="match status" value="1"/>
</dbReference>
<dbReference type="InterPro" id="IPR020616">
    <property type="entry name" value="Thiolase_N"/>
</dbReference>
<sequence length="194" mass="20392">MSKQVQDAYIVAATRTPIGKSHRGFFRNTRPDDLLATTLKAALAQVPRLDPQTIEDIVCGCAIPEAQQGLNVARIGAVLAGLPTSVGGITVNRFCASGLSAVQMAADRIRVGEAEVMIAAGVESMSMVPMMGNAPSLSPSIFERDGDVGIAYGMGLTAEKVAQQWKVSREAQDAFALQSNQRAVAAQQAGEFAD</sequence>
<dbReference type="GO" id="GO:0010124">
    <property type="term" value="P:phenylacetate catabolic process"/>
    <property type="evidence" value="ECO:0007669"/>
    <property type="project" value="TreeGrafter"/>
</dbReference>
<dbReference type="GO" id="GO:0005737">
    <property type="term" value="C:cytoplasm"/>
    <property type="evidence" value="ECO:0007669"/>
    <property type="project" value="UniProtKB-ARBA"/>
</dbReference>
<evidence type="ECO:0000313" key="4">
    <source>
        <dbReference type="Proteomes" id="UP000249135"/>
    </source>
</evidence>
<dbReference type="SUPFAM" id="SSF53901">
    <property type="entry name" value="Thiolase-like"/>
    <property type="match status" value="1"/>
</dbReference>
<organism evidence="3 4">
    <name type="scientific">Variovorax paradoxus</name>
    <dbReference type="NCBI Taxonomy" id="34073"/>
    <lineage>
        <taxon>Bacteria</taxon>
        <taxon>Pseudomonadati</taxon>
        <taxon>Pseudomonadota</taxon>
        <taxon>Betaproteobacteria</taxon>
        <taxon>Burkholderiales</taxon>
        <taxon>Comamonadaceae</taxon>
        <taxon>Variovorax</taxon>
    </lineage>
</organism>
<dbReference type="Proteomes" id="UP000249135">
    <property type="component" value="Unassembled WGS sequence"/>
</dbReference>
<dbReference type="InterPro" id="IPR050215">
    <property type="entry name" value="Thiolase-like_sf_Thiolase"/>
</dbReference>
<dbReference type="Pfam" id="PF00108">
    <property type="entry name" value="Thiolase_N"/>
    <property type="match status" value="1"/>
</dbReference>
<dbReference type="InterPro" id="IPR002155">
    <property type="entry name" value="Thiolase"/>
</dbReference>
<dbReference type="CDD" id="cd00751">
    <property type="entry name" value="thiolase"/>
    <property type="match status" value="1"/>
</dbReference>
<feature type="domain" description="Thiolase N-terminal" evidence="2">
    <location>
        <begin position="9"/>
        <end position="194"/>
    </location>
</feature>
<dbReference type="InterPro" id="IPR016039">
    <property type="entry name" value="Thiolase-like"/>
</dbReference>
<dbReference type="AlphaFoldDB" id="A0A2W5PSS6"/>
<dbReference type="PANTHER" id="PTHR43853:SF21">
    <property type="entry name" value="STEROID 3-KETOACYL-COA THIOLASE"/>
    <property type="match status" value="1"/>
</dbReference>
<dbReference type="GO" id="GO:0006635">
    <property type="term" value="P:fatty acid beta-oxidation"/>
    <property type="evidence" value="ECO:0007669"/>
    <property type="project" value="TreeGrafter"/>
</dbReference>
<evidence type="ECO:0000313" key="3">
    <source>
        <dbReference type="EMBL" id="PZQ68632.1"/>
    </source>
</evidence>
<protein>
    <submittedName>
        <fullName evidence="3">Acetyl-CoA C-acyltransferase</fullName>
        <ecNumber evidence="3">2.3.1.9</ecNumber>
    </submittedName>
</protein>
<dbReference type="Gene3D" id="3.40.47.10">
    <property type="match status" value="1"/>
</dbReference>
<comment type="caution">
    <text evidence="3">The sequence shown here is derived from an EMBL/GenBank/DDBJ whole genome shotgun (WGS) entry which is preliminary data.</text>
</comment>
<dbReference type="EMBL" id="QFPP01000317">
    <property type="protein sequence ID" value="PZQ68632.1"/>
    <property type="molecule type" value="Genomic_DNA"/>
</dbReference>
<name>A0A2W5PSS6_VARPD</name>
<gene>
    <name evidence="3" type="ORF">DI563_20325</name>
</gene>
<evidence type="ECO:0000259" key="2">
    <source>
        <dbReference type="Pfam" id="PF00108"/>
    </source>
</evidence>
<feature type="non-terminal residue" evidence="3">
    <location>
        <position position="194"/>
    </location>
</feature>
<dbReference type="EC" id="2.3.1.9" evidence="3"/>
<dbReference type="InterPro" id="IPR020615">
    <property type="entry name" value="Thiolase_acyl_enz_int_AS"/>
</dbReference>
<dbReference type="PANTHER" id="PTHR43853">
    <property type="entry name" value="3-KETOACYL-COA THIOLASE, PEROXISOMAL"/>
    <property type="match status" value="1"/>
</dbReference>
<keyword evidence="3" id="KW-0012">Acyltransferase</keyword>
<keyword evidence="1 3" id="KW-0808">Transferase</keyword>